<evidence type="ECO:0000313" key="2">
    <source>
        <dbReference type="EMBL" id="KAE8247716.1"/>
    </source>
</evidence>
<dbReference type="EMBL" id="LWDD02001492">
    <property type="protein sequence ID" value="KAE8247716.1"/>
    <property type="molecule type" value="Genomic_DNA"/>
</dbReference>
<proteinExistence type="predicted"/>
<feature type="compositionally biased region" description="Low complexity" evidence="1">
    <location>
        <begin position="276"/>
        <end position="297"/>
    </location>
</feature>
<feature type="region of interest" description="Disordered" evidence="1">
    <location>
        <begin position="1"/>
        <end position="29"/>
    </location>
</feature>
<evidence type="ECO:0000313" key="3">
    <source>
        <dbReference type="Proteomes" id="UP000077671"/>
    </source>
</evidence>
<reference evidence="2" key="2">
    <citation type="journal article" date="2019" name="IMA Fungus">
        <title>Genome sequencing and comparison of five Tilletia species to identify candidate genes for the detection of regulated species infecting wheat.</title>
        <authorList>
            <person name="Nguyen H.D.T."/>
            <person name="Sultana T."/>
            <person name="Kesanakurti P."/>
            <person name="Hambleton S."/>
        </authorList>
    </citation>
    <scope>NUCLEOTIDE SEQUENCE</scope>
    <source>
        <strain evidence="2">DAOMC 238032</strain>
    </source>
</reference>
<feature type="region of interest" description="Disordered" evidence="1">
    <location>
        <begin position="260"/>
        <end position="297"/>
    </location>
</feature>
<protein>
    <submittedName>
        <fullName evidence="2">Uncharacterized protein</fullName>
    </submittedName>
</protein>
<feature type="compositionally biased region" description="Low complexity" evidence="1">
    <location>
        <begin position="1"/>
        <end position="28"/>
    </location>
</feature>
<dbReference type="AlphaFoldDB" id="A0A8T8STC4"/>
<accession>A0A8T8STC4</accession>
<reference evidence="2" key="1">
    <citation type="submission" date="2016-04" db="EMBL/GenBank/DDBJ databases">
        <authorList>
            <person name="Nguyen H.D."/>
            <person name="Kesanakurti P."/>
            <person name="Cullis J."/>
            <person name="Levesque C.A."/>
            <person name="Hambleton S."/>
        </authorList>
    </citation>
    <scope>NUCLEOTIDE SEQUENCE</scope>
    <source>
        <strain evidence="2">DAOMC 238032</strain>
    </source>
</reference>
<dbReference type="Proteomes" id="UP000077671">
    <property type="component" value="Unassembled WGS sequence"/>
</dbReference>
<name>A0A8T8STC4_9BASI</name>
<organism evidence="2 3">
    <name type="scientific">Tilletia caries</name>
    <name type="common">wheat bunt fungus</name>
    <dbReference type="NCBI Taxonomy" id="13290"/>
    <lineage>
        <taxon>Eukaryota</taxon>
        <taxon>Fungi</taxon>
        <taxon>Dikarya</taxon>
        <taxon>Basidiomycota</taxon>
        <taxon>Ustilaginomycotina</taxon>
        <taxon>Exobasidiomycetes</taxon>
        <taxon>Tilletiales</taxon>
        <taxon>Tilletiaceae</taxon>
        <taxon>Tilletia</taxon>
    </lineage>
</organism>
<evidence type="ECO:0000256" key="1">
    <source>
        <dbReference type="SAM" id="MobiDB-lite"/>
    </source>
</evidence>
<gene>
    <name evidence="2" type="ORF">A4X03_0g6974</name>
</gene>
<sequence length="457" mass="48216">MASNNAPSASSSNTTGTAPAGNPAGVPAVVPPVPSDYNSLDFNPADAASTVVPLVYPFNNSPYPIPQDLFDLYRAGHPVPLSLLTLVCLVNHSRGGRPEIKLPLDPTSARILDEWVYTDRFLPFSEWTQASAAYLVLLQHASPSGHKEAAVYAGHILCVTGAHHGGNWDILREYDHRVRAAHAAARKTSSKIGFDIRVVNQQLLGLSAGAVRPDGGVGASIDVAGAFASPWARLAEAAYPDRMRIFQSWSMPTVTHSAHATSYHAPSSPKRKMPRTVSSSGGPSASTSGSSSNPSPVSAWCPVCCSYTSTHRWRMCVTPASPLLVRSGNGWSFAGKERQVCLNFNCNLACSTGRSRSGQHSGSADASSYHCPYGHYFSRCGGDHRSCTNVCAAAVASSSAPALVQQPFLGSSGPFSAFQPTSVIPSGSGPSGFNYPDASLQQFFSTLNINPLASSQH</sequence>
<comment type="caution">
    <text evidence="2">The sequence shown here is derived from an EMBL/GenBank/DDBJ whole genome shotgun (WGS) entry which is preliminary data.</text>
</comment>